<keyword evidence="3" id="KW-1185">Reference proteome</keyword>
<dbReference type="RefSeq" id="WP_067583588.1">
    <property type="nucleotide sequence ID" value="NZ_JABMCZ010000001.1"/>
</dbReference>
<feature type="transmembrane region" description="Helical" evidence="1">
    <location>
        <begin position="70"/>
        <end position="91"/>
    </location>
</feature>
<dbReference type="EMBL" id="LWGR01000003">
    <property type="protein sequence ID" value="KZM75711.1"/>
    <property type="molecule type" value="Genomic_DNA"/>
</dbReference>
<dbReference type="AlphaFoldDB" id="A0A164PL55"/>
<sequence length="118" mass="11796">MPAHAALAVVNAVFALVSGGFAIAAALRPAVLAHGPVTSAASLYAWMYAARAIPLTIAVVILPTLGDRSGLVAILLVSGAVQAADVAIGAAQRNWGMTTGAAVTAAVHFGSAWWLAVH</sequence>
<organism evidence="2 3">
    <name type="scientific">Nocardia terpenica</name>
    <dbReference type="NCBI Taxonomy" id="455432"/>
    <lineage>
        <taxon>Bacteria</taxon>
        <taxon>Bacillati</taxon>
        <taxon>Actinomycetota</taxon>
        <taxon>Actinomycetes</taxon>
        <taxon>Mycobacteriales</taxon>
        <taxon>Nocardiaceae</taxon>
        <taxon>Nocardia</taxon>
    </lineage>
</organism>
<protein>
    <submittedName>
        <fullName evidence="2">Uncharacterized protein</fullName>
    </submittedName>
</protein>
<proteinExistence type="predicted"/>
<feature type="transmembrane region" description="Helical" evidence="1">
    <location>
        <begin position="97"/>
        <end position="117"/>
    </location>
</feature>
<name>A0A164PL55_9NOCA</name>
<evidence type="ECO:0000313" key="3">
    <source>
        <dbReference type="Proteomes" id="UP000076512"/>
    </source>
</evidence>
<keyword evidence="1" id="KW-0472">Membrane</keyword>
<reference evidence="2 3" key="1">
    <citation type="submission" date="2016-04" db="EMBL/GenBank/DDBJ databases">
        <authorList>
            <person name="Evans L.H."/>
            <person name="Alamgir A."/>
            <person name="Owens N."/>
            <person name="Weber N.D."/>
            <person name="Virtaneva K."/>
            <person name="Barbian K."/>
            <person name="Babar A."/>
            <person name="Rosenke K."/>
        </authorList>
    </citation>
    <scope>NUCLEOTIDE SEQUENCE [LARGE SCALE GENOMIC DNA]</scope>
    <source>
        <strain evidence="2 3">IFM 0406</strain>
    </source>
</reference>
<comment type="caution">
    <text evidence="2">The sequence shown here is derived from an EMBL/GenBank/DDBJ whole genome shotgun (WGS) entry which is preliminary data.</text>
</comment>
<gene>
    <name evidence="2" type="ORF">AWN90_20435</name>
</gene>
<feature type="transmembrane region" description="Helical" evidence="1">
    <location>
        <begin position="43"/>
        <end position="63"/>
    </location>
</feature>
<keyword evidence="1" id="KW-0812">Transmembrane</keyword>
<keyword evidence="1" id="KW-1133">Transmembrane helix</keyword>
<evidence type="ECO:0000256" key="1">
    <source>
        <dbReference type="SAM" id="Phobius"/>
    </source>
</evidence>
<evidence type="ECO:0000313" key="2">
    <source>
        <dbReference type="EMBL" id="KZM75711.1"/>
    </source>
</evidence>
<accession>A0A164PL55</accession>
<dbReference type="Proteomes" id="UP000076512">
    <property type="component" value="Unassembled WGS sequence"/>
</dbReference>